<dbReference type="EMBL" id="CACVKT020004867">
    <property type="protein sequence ID" value="CAC5391916.1"/>
    <property type="molecule type" value="Genomic_DNA"/>
</dbReference>
<dbReference type="OrthoDB" id="10370041at2759"/>
<dbReference type="Proteomes" id="UP000507470">
    <property type="component" value="Unassembled WGS sequence"/>
</dbReference>
<accession>A0A6J8C907</accession>
<protein>
    <submittedName>
        <fullName evidence="1">Uncharacterized protein</fullName>
    </submittedName>
</protein>
<dbReference type="AlphaFoldDB" id="A0A6J8C907"/>
<organism evidence="1 2">
    <name type="scientific">Mytilus coruscus</name>
    <name type="common">Sea mussel</name>
    <dbReference type="NCBI Taxonomy" id="42192"/>
    <lineage>
        <taxon>Eukaryota</taxon>
        <taxon>Metazoa</taxon>
        <taxon>Spiralia</taxon>
        <taxon>Lophotrochozoa</taxon>
        <taxon>Mollusca</taxon>
        <taxon>Bivalvia</taxon>
        <taxon>Autobranchia</taxon>
        <taxon>Pteriomorphia</taxon>
        <taxon>Mytilida</taxon>
        <taxon>Mytiloidea</taxon>
        <taxon>Mytilidae</taxon>
        <taxon>Mytilinae</taxon>
        <taxon>Mytilus</taxon>
    </lineage>
</organism>
<name>A0A6J8C907_MYTCO</name>
<evidence type="ECO:0000313" key="2">
    <source>
        <dbReference type="Proteomes" id="UP000507470"/>
    </source>
</evidence>
<proteinExistence type="predicted"/>
<sequence length="228" mass="25496">MVNSLRELELATRKHLRCDTIESAGFWATKSRGEPVSPLVSLPLAQSSNPVSLPPAYHHMPTMSPPTTLASLQPSYHYLATMTSATPVNQPQPSYQHMPIMASTIPANHLLSQTMSQFQTATAQSHLPVPSVYPTTTATTTNHHIISSNFTDAFNNAYKHSLYTAEPLDQPLNTQSPSIPPQLICHPIYQLMWRNVVTMKRFHLRKVIEREVVAMSKDKEVMECILPQ</sequence>
<keyword evidence="2" id="KW-1185">Reference proteome</keyword>
<evidence type="ECO:0000313" key="1">
    <source>
        <dbReference type="EMBL" id="CAC5391916.1"/>
    </source>
</evidence>
<reference evidence="1 2" key="1">
    <citation type="submission" date="2020-06" db="EMBL/GenBank/DDBJ databases">
        <authorList>
            <person name="Li R."/>
            <person name="Bekaert M."/>
        </authorList>
    </citation>
    <scope>NUCLEOTIDE SEQUENCE [LARGE SCALE GENOMIC DNA]</scope>
    <source>
        <strain evidence="2">wild</strain>
    </source>
</reference>
<gene>
    <name evidence="1" type="ORF">MCOR_26892</name>
</gene>